<dbReference type="EMBL" id="KB822711">
    <property type="protein sequence ID" value="ETN47099.1"/>
    <property type="molecule type" value="Genomic_DNA"/>
</dbReference>
<dbReference type="VEuPathDB" id="FungiDB:HMPREF1541_01289"/>
<dbReference type="Proteomes" id="UP000030752">
    <property type="component" value="Unassembled WGS sequence"/>
</dbReference>
<dbReference type="SUPFAM" id="SSF52317">
    <property type="entry name" value="Class I glutamine amidotransferase-like"/>
    <property type="match status" value="1"/>
</dbReference>
<dbReference type="InterPro" id="IPR029062">
    <property type="entry name" value="Class_I_gatase-like"/>
</dbReference>
<evidence type="ECO:0000313" key="3">
    <source>
        <dbReference type="Proteomes" id="UP000030752"/>
    </source>
</evidence>
<reference evidence="2 3" key="1">
    <citation type="submission" date="2013-03" db="EMBL/GenBank/DDBJ databases">
        <title>The Genome Sequence of Phialophora europaea CBS 101466.</title>
        <authorList>
            <consortium name="The Broad Institute Genomics Platform"/>
            <person name="Cuomo C."/>
            <person name="de Hoog S."/>
            <person name="Gorbushina A."/>
            <person name="Walker B."/>
            <person name="Young S.K."/>
            <person name="Zeng Q."/>
            <person name="Gargeya S."/>
            <person name="Fitzgerald M."/>
            <person name="Haas B."/>
            <person name="Abouelleil A."/>
            <person name="Allen A.W."/>
            <person name="Alvarado L."/>
            <person name="Arachchi H.M."/>
            <person name="Berlin A.M."/>
            <person name="Chapman S.B."/>
            <person name="Gainer-Dewar J."/>
            <person name="Goldberg J."/>
            <person name="Griggs A."/>
            <person name="Gujja S."/>
            <person name="Hansen M."/>
            <person name="Howarth C."/>
            <person name="Imamovic A."/>
            <person name="Ireland A."/>
            <person name="Larimer J."/>
            <person name="McCowan C."/>
            <person name="Murphy C."/>
            <person name="Pearson M."/>
            <person name="Poon T.W."/>
            <person name="Priest M."/>
            <person name="Roberts A."/>
            <person name="Saif S."/>
            <person name="Shea T."/>
            <person name="Sisk P."/>
            <person name="Sykes S."/>
            <person name="Wortman J."/>
            <person name="Nusbaum C."/>
            <person name="Birren B."/>
        </authorList>
    </citation>
    <scope>NUCLEOTIDE SEQUENCE [LARGE SCALE GENOMIC DNA]</scope>
    <source>
        <strain evidence="2 3">CBS 101466</strain>
    </source>
</reference>
<sequence>MADQERFNVLIFSKTSSYRHDCIPVAIDAIQGCGQQTGLFTTFASEDAEAVMTASALEKCRVVVLLHCTGDFLSFAQTQALREFLRRGNGVVATHGAAAGMLSDSWYGDLIGAHFDMHPDPEEGSVVVEEANANHEILKGCGGCHSWNDEWYNFTSHPRDNERLQILLKGDTASFQGGKMGEDHPLSWCQEFEGGRVYYTALGHFDEAYRNYWFMHQIKRGILWAAGRQEAES</sequence>
<dbReference type="RefSeq" id="XP_008711811.1">
    <property type="nucleotide sequence ID" value="XM_008713589.1"/>
</dbReference>
<dbReference type="eggNOG" id="ENOG502RZ2Z">
    <property type="taxonomic scope" value="Eukaryota"/>
</dbReference>
<keyword evidence="3" id="KW-1185">Reference proteome</keyword>
<organism evidence="2 3">
    <name type="scientific">Cyphellophora europaea (strain CBS 101466)</name>
    <name type="common">Phialophora europaea</name>
    <dbReference type="NCBI Taxonomy" id="1220924"/>
    <lineage>
        <taxon>Eukaryota</taxon>
        <taxon>Fungi</taxon>
        <taxon>Dikarya</taxon>
        <taxon>Ascomycota</taxon>
        <taxon>Pezizomycotina</taxon>
        <taxon>Eurotiomycetes</taxon>
        <taxon>Chaetothyriomycetidae</taxon>
        <taxon>Chaetothyriales</taxon>
        <taxon>Cyphellophoraceae</taxon>
        <taxon>Cyphellophora</taxon>
    </lineage>
</organism>
<dbReference type="HOGENOM" id="CLU_057383_1_2_1"/>
<proteinExistence type="predicted"/>
<dbReference type="InParanoid" id="W2SGT9"/>
<feature type="domain" description="ThuA-like" evidence="1">
    <location>
        <begin position="8"/>
        <end position="225"/>
    </location>
</feature>
<dbReference type="InterPro" id="IPR029010">
    <property type="entry name" value="ThuA-like"/>
</dbReference>
<dbReference type="Pfam" id="PF06283">
    <property type="entry name" value="ThuA"/>
    <property type="match status" value="1"/>
</dbReference>
<dbReference type="PANTHER" id="PTHR40469:SF2">
    <property type="entry name" value="GALACTOSE-BINDING DOMAIN-LIKE SUPERFAMILY PROTEIN"/>
    <property type="match status" value="1"/>
</dbReference>
<dbReference type="Gene3D" id="3.40.50.880">
    <property type="match status" value="1"/>
</dbReference>
<dbReference type="GeneID" id="19968628"/>
<evidence type="ECO:0000259" key="1">
    <source>
        <dbReference type="Pfam" id="PF06283"/>
    </source>
</evidence>
<gene>
    <name evidence="2" type="ORF">HMPREF1541_01289</name>
</gene>
<evidence type="ECO:0000313" key="2">
    <source>
        <dbReference type="EMBL" id="ETN47099.1"/>
    </source>
</evidence>
<protein>
    <recommendedName>
        <fullName evidence="1">ThuA-like domain-containing protein</fullName>
    </recommendedName>
</protein>
<dbReference type="OrthoDB" id="3482285at2759"/>
<accession>W2SGT9</accession>
<dbReference type="AlphaFoldDB" id="W2SGT9"/>
<name>W2SGT9_CYPE1</name>
<dbReference type="PANTHER" id="PTHR40469">
    <property type="entry name" value="SECRETED GLYCOSYL HYDROLASE"/>
    <property type="match status" value="1"/>
</dbReference>